<accession>A0A2L2X8V5</accession>
<reference evidence="2" key="1">
    <citation type="submission" date="2018-02" db="EMBL/GenBank/DDBJ databases">
        <title>Genome sequence of Desulfocucumis palustris strain NAW-5.</title>
        <authorList>
            <person name="Watanabe M."/>
            <person name="Kojima H."/>
            <person name="Fukui M."/>
        </authorList>
    </citation>
    <scope>NUCLEOTIDE SEQUENCE [LARGE SCALE GENOMIC DNA]</scope>
    <source>
        <strain evidence="2">NAW-5</strain>
    </source>
</reference>
<protein>
    <submittedName>
        <fullName evidence="1">Uncharacterized protein</fullName>
    </submittedName>
</protein>
<keyword evidence="2" id="KW-1185">Reference proteome</keyword>
<evidence type="ECO:0000313" key="2">
    <source>
        <dbReference type="Proteomes" id="UP000239549"/>
    </source>
</evidence>
<dbReference type="AlphaFoldDB" id="A0A2L2X8V5"/>
<dbReference type="Proteomes" id="UP000239549">
    <property type="component" value="Unassembled WGS sequence"/>
</dbReference>
<gene>
    <name evidence="1" type="ORF">DCCM_0538</name>
</gene>
<proteinExistence type="predicted"/>
<comment type="caution">
    <text evidence="1">The sequence shown here is derived from an EMBL/GenBank/DDBJ whole genome shotgun (WGS) entry which is preliminary data.</text>
</comment>
<organism evidence="1 2">
    <name type="scientific">Desulfocucumis palustris</name>
    <dbReference type="NCBI Taxonomy" id="1898651"/>
    <lineage>
        <taxon>Bacteria</taxon>
        <taxon>Bacillati</taxon>
        <taxon>Bacillota</taxon>
        <taxon>Clostridia</taxon>
        <taxon>Eubacteriales</taxon>
        <taxon>Desulfocucumaceae</taxon>
        <taxon>Desulfocucumis</taxon>
    </lineage>
</organism>
<dbReference type="EMBL" id="BFAV01000028">
    <property type="protein sequence ID" value="GBF32344.1"/>
    <property type="molecule type" value="Genomic_DNA"/>
</dbReference>
<evidence type="ECO:0000313" key="1">
    <source>
        <dbReference type="EMBL" id="GBF32344.1"/>
    </source>
</evidence>
<name>A0A2L2X8V5_9FIRM</name>
<sequence>MLREYFTIQSSYVKHVFLIVKHGVQKRKKNLLKVNKNMLC</sequence>